<keyword evidence="2" id="KW-0472">Membrane</keyword>
<keyword evidence="2" id="KW-0812">Transmembrane</keyword>
<comment type="caution">
    <text evidence="3">The sequence shown here is derived from an EMBL/GenBank/DDBJ whole genome shotgun (WGS) entry which is preliminary data.</text>
</comment>
<feature type="transmembrane region" description="Helical" evidence="2">
    <location>
        <begin position="53"/>
        <end position="71"/>
    </location>
</feature>
<dbReference type="Proteomes" id="UP000283469">
    <property type="component" value="Unassembled WGS sequence"/>
</dbReference>
<evidence type="ECO:0000256" key="1">
    <source>
        <dbReference type="SAM" id="MobiDB-lite"/>
    </source>
</evidence>
<gene>
    <name evidence="3" type="ORF">D0Z70_19975</name>
</gene>
<feature type="transmembrane region" description="Helical" evidence="2">
    <location>
        <begin position="83"/>
        <end position="104"/>
    </location>
</feature>
<keyword evidence="4" id="KW-1185">Reference proteome</keyword>
<evidence type="ECO:0000256" key="2">
    <source>
        <dbReference type="SAM" id="Phobius"/>
    </source>
</evidence>
<reference evidence="3 4" key="1">
    <citation type="submission" date="2018-08" db="EMBL/GenBank/DDBJ databases">
        <title>Sphingobium sp. EO9.</title>
        <authorList>
            <person name="Park Y."/>
            <person name="Kim K.H."/>
            <person name="Jeon C.O."/>
        </authorList>
    </citation>
    <scope>NUCLEOTIDE SEQUENCE [LARGE SCALE GENOMIC DNA]</scope>
    <source>
        <strain evidence="3 4">EO9</strain>
    </source>
</reference>
<keyword evidence="2" id="KW-1133">Transmembrane helix</keyword>
<feature type="region of interest" description="Disordered" evidence="1">
    <location>
        <begin position="522"/>
        <end position="560"/>
    </location>
</feature>
<accession>A0A418YMT5</accession>
<name>A0A418YMT5_9SPHN</name>
<dbReference type="AlphaFoldDB" id="A0A418YMT5"/>
<evidence type="ECO:0000313" key="4">
    <source>
        <dbReference type="Proteomes" id="UP000283469"/>
    </source>
</evidence>
<proteinExistence type="predicted"/>
<feature type="transmembrane region" description="Helical" evidence="2">
    <location>
        <begin position="116"/>
        <end position="134"/>
    </location>
</feature>
<dbReference type="EMBL" id="QVRA01000026">
    <property type="protein sequence ID" value="RJG52488.1"/>
    <property type="molecule type" value="Genomic_DNA"/>
</dbReference>
<organism evidence="3 4">
    <name type="scientific">Sphingobium terrigena</name>
    <dbReference type="NCBI Taxonomy" id="2304063"/>
    <lineage>
        <taxon>Bacteria</taxon>
        <taxon>Pseudomonadati</taxon>
        <taxon>Pseudomonadota</taxon>
        <taxon>Alphaproteobacteria</taxon>
        <taxon>Sphingomonadales</taxon>
        <taxon>Sphingomonadaceae</taxon>
        <taxon>Sphingobium</taxon>
    </lineage>
</organism>
<feature type="compositionally biased region" description="Acidic residues" evidence="1">
    <location>
        <begin position="551"/>
        <end position="560"/>
    </location>
</feature>
<feature type="transmembrane region" description="Helical" evidence="2">
    <location>
        <begin position="146"/>
        <end position="166"/>
    </location>
</feature>
<evidence type="ECO:0000313" key="3">
    <source>
        <dbReference type="EMBL" id="RJG52488.1"/>
    </source>
</evidence>
<sequence length="560" mass="60135">MPLALVMLAVQTLALWLSFSMLRDSGVTNIGGRRNPLTIAGAPAGLEEPLGRIWAGLAAGLAALALIATVPARDLSGGESVRLMLVLIPPFVGIAYAALLARAWEANDRLNDSSGLRGACVGLLPLGIDLLFVSGDSVGAMPSPDWYVTGSAILLAGVIAAIATLLGPRPKQSIIVTAGDKATAPATVVYNPLGQGARAQRFLCFDRGEAQLLVLTRTQNAQNWILVDSADEQLQLPIHDRTLSIWNLSRLSQSILHQLDVTDAGGNVALSATVGQLMLTSRMEPGSKFNRRALEAAHNLFFQNPDLQGWMARAARDALNTVLVRALTEKQLGSIAEEVRKASSLCDDLPDNARFLRAAANADTERLVEYTAARLQNAITDVEGFRTQLKAQEDRFHTLADVTSLADSGFEAAWLAELAVQIDQAGEQGVRAGAAQVDDAHRVLELIGLKLSTTATTLIGRAKECAAKLAAVRKDLKALTEAAEARHEEALKVETQHAHAIEIQVVGTGSLSREERRQVIARRVTPHLPKPRERLEGQPRPTPISVRYQLNDDDDADEVI</sequence>
<protein>
    <submittedName>
        <fullName evidence="3">Uncharacterized protein</fullName>
    </submittedName>
</protein>